<dbReference type="Pfam" id="PF00753">
    <property type="entry name" value="Lactamase_B"/>
    <property type="match status" value="1"/>
</dbReference>
<feature type="region of interest" description="Disordered" evidence="1">
    <location>
        <begin position="85"/>
        <end position="119"/>
    </location>
</feature>
<protein>
    <submittedName>
        <fullName evidence="3">MBL fold metallo-hydrolase</fullName>
    </submittedName>
</protein>
<dbReference type="SMART" id="SM00849">
    <property type="entry name" value="Lactamase_B"/>
    <property type="match status" value="1"/>
</dbReference>
<dbReference type="InterPro" id="IPR001279">
    <property type="entry name" value="Metallo-B-lactamas"/>
</dbReference>
<dbReference type="PANTHER" id="PTHR42951:SF17">
    <property type="entry name" value="METALLO-BETA-LACTAMASE DOMAIN-CONTAINING PROTEIN"/>
    <property type="match status" value="1"/>
</dbReference>
<dbReference type="RefSeq" id="WP_378967061.1">
    <property type="nucleotide sequence ID" value="NZ_JBHTBJ010000007.1"/>
</dbReference>
<dbReference type="SUPFAM" id="SSF56281">
    <property type="entry name" value="Metallo-hydrolase/oxidoreductase"/>
    <property type="match status" value="1"/>
</dbReference>
<evidence type="ECO:0000259" key="2">
    <source>
        <dbReference type="SMART" id="SM00849"/>
    </source>
</evidence>
<name>A0ABW2HPN9_9ACTN</name>
<evidence type="ECO:0000256" key="1">
    <source>
        <dbReference type="SAM" id="MobiDB-lite"/>
    </source>
</evidence>
<dbReference type="EMBL" id="JBHTBJ010000007">
    <property type="protein sequence ID" value="MFC7274746.1"/>
    <property type="molecule type" value="Genomic_DNA"/>
</dbReference>
<keyword evidence="4" id="KW-1185">Reference proteome</keyword>
<accession>A0ABW2HPN9</accession>
<dbReference type="Gene3D" id="3.60.15.10">
    <property type="entry name" value="Ribonuclease Z/Hydroxyacylglutathione hydrolase-like"/>
    <property type="match status" value="2"/>
</dbReference>
<evidence type="ECO:0000313" key="4">
    <source>
        <dbReference type="Proteomes" id="UP001596548"/>
    </source>
</evidence>
<dbReference type="Proteomes" id="UP001596548">
    <property type="component" value="Unassembled WGS sequence"/>
</dbReference>
<evidence type="ECO:0000313" key="3">
    <source>
        <dbReference type="EMBL" id="MFC7274746.1"/>
    </source>
</evidence>
<proteinExistence type="predicted"/>
<comment type="caution">
    <text evidence="3">The sequence shown here is derived from an EMBL/GenBank/DDBJ whole genome shotgun (WGS) entry which is preliminary data.</text>
</comment>
<dbReference type="CDD" id="cd07721">
    <property type="entry name" value="yflN-like_MBL-fold"/>
    <property type="match status" value="1"/>
</dbReference>
<dbReference type="InterPro" id="IPR050855">
    <property type="entry name" value="NDM-1-like"/>
</dbReference>
<dbReference type="InterPro" id="IPR036866">
    <property type="entry name" value="RibonucZ/Hydroxyglut_hydro"/>
</dbReference>
<sequence>MDVVEVLPELVMFRFPVGHAYLWRDPSGLTLIDTGVPGSARSIAAALDDLGHRTTDVRRILLTHYHVDHTGSAAEIAALGADTAGRSADLSGRGGDLSGRGSDLSGQSADLPGRGSGSAAWGAPEVYAHRLDAPMIRGAADGPPPILVSEGERELFAQVHAAAGAPATAPPVRVDHELDDGDEIDLGGGVTAVCVAAPGHTPGSVAFHLPGPGVLFPGDTIARGPDGTVMLGVFNYDPPTAAASLRKQAALAPRIACFGHGDPLTKDTAAALAATAAGLPPP</sequence>
<reference evidence="4" key="1">
    <citation type="journal article" date="2019" name="Int. J. Syst. Evol. Microbiol.">
        <title>The Global Catalogue of Microorganisms (GCM) 10K type strain sequencing project: providing services to taxonomists for standard genome sequencing and annotation.</title>
        <authorList>
            <consortium name="The Broad Institute Genomics Platform"/>
            <consortium name="The Broad Institute Genome Sequencing Center for Infectious Disease"/>
            <person name="Wu L."/>
            <person name="Ma J."/>
        </authorList>
    </citation>
    <scope>NUCLEOTIDE SEQUENCE [LARGE SCALE GENOMIC DNA]</scope>
    <source>
        <strain evidence="4">XZYJT-10</strain>
    </source>
</reference>
<dbReference type="PANTHER" id="PTHR42951">
    <property type="entry name" value="METALLO-BETA-LACTAMASE DOMAIN-CONTAINING"/>
    <property type="match status" value="1"/>
</dbReference>
<gene>
    <name evidence="3" type="ORF">ACFQS1_12190</name>
</gene>
<feature type="domain" description="Metallo-beta-lactamase" evidence="2">
    <location>
        <begin position="17"/>
        <end position="260"/>
    </location>
</feature>
<organism evidence="3 4">
    <name type="scientific">Paractinoplanes rhizophilus</name>
    <dbReference type="NCBI Taxonomy" id="1416877"/>
    <lineage>
        <taxon>Bacteria</taxon>
        <taxon>Bacillati</taxon>
        <taxon>Actinomycetota</taxon>
        <taxon>Actinomycetes</taxon>
        <taxon>Micromonosporales</taxon>
        <taxon>Micromonosporaceae</taxon>
        <taxon>Paractinoplanes</taxon>
    </lineage>
</organism>